<dbReference type="HOGENOM" id="CLU_174750_0_0_11"/>
<dbReference type="Proteomes" id="UP000000849">
    <property type="component" value="Chromosome"/>
</dbReference>
<dbReference type="STRING" id="446466.Cfla_3675"/>
<dbReference type="SUPFAM" id="SSF52833">
    <property type="entry name" value="Thioredoxin-like"/>
    <property type="match status" value="1"/>
</dbReference>
<name>D5UE68_CELFN</name>
<dbReference type="EMBL" id="CP001964">
    <property type="protein sequence ID" value="ADG76544.1"/>
    <property type="molecule type" value="Genomic_DNA"/>
</dbReference>
<dbReference type="OrthoDB" id="8779161at2"/>
<keyword evidence="2" id="KW-1185">Reference proteome</keyword>
<sequence length="97" mass="10375">MRPEIVPPVVTVVHAPACHFCLDAEEALGELAVEHRIEVRPVDIDSAEGRTLVALHRPAMSPLVLLDGAFFSSGRLPRKKLARALQARTGATTTGAV</sequence>
<accession>D5UE68</accession>
<dbReference type="KEGG" id="cfl:Cfla_3675"/>
<protein>
    <submittedName>
        <fullName evidence="1">Glutaredoxin 2</fullName>
    </submittedName>
</protein>
<dbReference type="RefSeq" id="WP_013118872.1">
    <property type="nucleotide sequence ID" value="NC_014151.1"/>
</dbReference>
<reference evidence="1 2" key="1">
    <citation type="journal article" date="2010" name="Stand. Genomic Sci.">
        <title>Complete genome sequence of Cellulomonas flavigena type strain (134).</title>
        <authorList>
            <person name="Abt B."/>
            <person name="Foster B."/>
            <person name="Lapidus A."/>
            <person name="Clum A."/>
            <person name="Sun H."/>
            <person name="Pukall R."/>
            <person name="Lucas S."/>
            <person name="Glavina Del Rio T."/>
            <person name="Nolan M."/>
            <person name="Tice H."/>
            <person name="Cheng J.F."/>
            <person name="Pitluck S."/>
            <person name="Liolios K."/>
            <person name="Ivanova N."/>
            <person name="Mavromatis K."/>
            <person name="Ovchinnikova G."/>
            <person name="Pati A."/>
            <person name="Goodwin L."/>
            <person name="Chen A."/>
            <person name="Palaniappan K."/>
            <person name="Land M."/>
            <person name="Hauser L."/>
            <person name="Chang Y.J."/>
            <person name="Jeffries C.D."/>
            <person name="Rohde M."/>
            <person name="Goker M."/>
            <person name="Woyke T."/>
            <person name="Bristow J."/>
            <person name="Eisen J.A."/>
            <person name="Markowitz V."/>
            <person name="Hugenholtz P."/>
            <person name="Kyrpides N.C."/>
            <person name="Klenk H.P."/>
        </authorList>
    </citation>
    <scope>NUCLEOTIDE SEQUENCE [LARGE SCALE GENOMIC DNA]</scope>
    <source>
        <strain evidence="2">ATCC 482 / DSM 20109 / BCRC 11376 / JCM 18109 / NBRC 3775 / NCIMB 8073 / NRS 134</strain>
    </source>
</reference>
<proteinExistence type="predicted"/>
<dbReference type="InterPro" id="IPR008554">
    <property type="entry name" value="Glutaredoxin-like"/>
</dbReference>
<evidence type="ECO:0000313" key="2">
    <source>
        <dbReference type="Proteomes" id="UP000000849"/>
    </source>
</evidence>
<evidence type="ECO:0000313" key="1">
    <source>
        <dbReference type="EMBL" id="ADG76544.1"/>
    </source>
</evidence>
<dbReference type="eggNOG" id="COG0695">
    <property type="taxonomic scope" value="Bacteria"/>
</dbReference>
<organism evidence="1 2">
    <name type="scientific">Cellulomonas flavigena (strain ATCC 482 / DSM 20109 / BCRC 11376 / JCM 18109 / NBRC 3775 / NCIMB 8073 / NRS 134)</name>
    <dbReference type="NCBI Taxonomy" id="446466"/>
    <lineage>
        <taxon>Bacteria</taxon>
        <taxon>Bacillati</taxon>
        <taxon>Actinomycetota</taxon>
        <taxon>Actinomycetes</taxon>
        <taxon>Micrococcales</taxon>
        <taxon>Cellulomonadaceae</taxon>
        <taxon>Cellulomonas</taxon>
    </lineage>
</organism>
<dbReference type="Gene3D" id="3.40.30.10">
    <property type="entry name" value="Glutaredoxin"/>
    <property type="match status" value="1"/>
</dbReference>
<gene>
    <name evidence="1" type="ordered locus">Cfla_3675</name>
</gene>
<dbReference type="Pfam" id="PF05768">
    <property type="entry name" value="Glrx-like"/>
    <property type="match status" value="1"/>
</dbReference>
<dbReference type="InterPro" id="IPR036249">
    <property type="entry name" value="Thioredoxin-like_sf"/>
</dbReference>
<dbReference type="AlphaFoldDB" id="D5UE68"/>